<dbReference type="RefSeq" id="WP_152572522.1">
    <property type="nucleotide sequence ID" value="NZ_VIKU02000001.1"/>
</dbReference>
<keyword evidence="1" id="KW-0732">Signal</keyword>
<evidence type="ECO:0000313" key="2">
    <source>
        <dbReference type="EMBL" id="NHF58007.1"/>
    </source>
</evidence>
<organism evidence="2 3">
    <name type="scientific">Pelagihabitans pacificus</name>
    <dbReference type="NCBI Taxonomy" id="2696054"/>
    <lineage>
        <taxon>Bacteria</taxon>
        <taxon>Pseudomonadati</taxon>
        <taxon>Bacteroidota</taxon>
        <taxon>Flavobacteriia</taxon>
        <taxon>Flavobacteriales</taxon>
        <taxon>Flavobacteriaceae</taxon>
        <taxon>Pelagihabitans</taxon>
    </lineage>
</organism>
<reference evidence="2" key="1">
    <citation type="submission" date="2019-07" db="EMBL/GenBank/DDBJ databases">
        <authorList>
            <person name="De-Chao Zhang Q."/>
        </authorList>
    </citation>
    <scope>NUCLEOTIDE SEQUENCE</scope>
    <source>
        <strain evidence="2">TP-CH-4</strain>
    </source>
</reference>
<evidence type="ECO:0000313" key="3">
    <source>
        <dbReference type="Proteomes" id="UP000707206"/>
    </source>
</evidence>
<dbReference type="Proteomes" id="UP000707206">
    <property type="component" value="Unassembled WGS sequence"/>
</dbReference>
<evidence type="ECO:0000256" key="1">
    <source>
        <dbReference type="SAM" id="SignalP"/>
    </source>
</evidence>
<dbReference type="AlphaFoldDB" id="A0A967E441"/>
<accession>A0A967E441</accession>
<dbReference type="EMBL" id="VIKU02000001">
    <property type="protein sequence ID" value="NHF58007.1"/>
    <property type="molecule type" value="Genomic_DNA"/>
</dbReference>
<proteinExistence type="predicted"/>
<reference evidence="2" key="2">
    <citation type="submission" date="2020-03" db="EMBL/GenBank/DDBJ databases">
        <title>Flavobacteriaceae bacterium strain TP-CH-4, a member of the family Flavobacteriaceae isolated from a deep-sea seamount.</title>
        <authorList>
            <person name="Zhang D.-C."/>
        </authorList>
    </citation>
    <scope>NUCLEOTIDE SEQUENCE</scope>
    <source>
        <strain evidence="2">TP-CH-4</strain>
    </source>
</reference>
<evidence type="ECO:0008006" key="4">
    <source>
        <dbReference type="Google" id="ProtNLM"/>
    </source>
</evidence>
<feature type="signal peptide" evidence="1">
    <location>
        <begin position="1"/>
        <end position="21"/>
    </location>
</feature>
<sequence>MKSILPLLILFLSLKMLQAQDQSYLSIELDGGLENEINYPPGTDFHLFNGDGDLVASDGDLEVPYKIVTRHMLIVSPSYKTDTDRYVISSGRILMKTHSRTKNDGDTMEGRKSNLSGNSVSLLRKEFLEPGNKGEQNILLVFDNDLVFRYFNGEVRAWYDGNEVPIQGMYLIDTPQGTMKISYEPIQGELWWVFEEKSN</sequence>
<protein>
    <recommendedName>
        <fullName evidence="4">Lipopolysaccharide export system protein LptC</fullName>
    </recommendedName>
</protein>
<gene>
    <name evidence="2" type="ORF">FK220_001555</name>
</gene>
<name>A0A967E441_9FLAO</name>
<feature type="chain" id="PRO_5038029947" description="Lipopolysaccharide export system protein LptC" evidence="1">
    <location>
        <begin position="22"/>
        <end position="199"/>
    </location>
</feature>
<comment type="caution">
    <text evidence="2">The sequence shown here is derived from an EMBL/GenBank/DDBJ whole genome shotgun (WGS) entry which is preliminary data.</text>
</comment>
<keyword evidence="3" id="KW-1185">Reference proteome</keyword>